<evidence type="ECO:0000313" key="19">
    <source>
        <dbReference type="Proteomes" id="UP000048600"/>
    </source>
</evidence>
<proteinExistence type="predicted"/>
<sequence>MITGLVGTSVAMRITERICSMVPGLNTTWLMPMSPSSSISSTASSRSGMPALITTPSIAAPDWRAFCTNRLPPT</sequence>
<dbReference type="EMBL" id="CNGE01001378">
    <property type="protein sequence ID" value="CKU07929.1"/>
    <property type="molecule type" value="Genomic_DNA"/>
</dbReference>
<evidence type="ECO:0000313" key="21">
    <source>
        <dbReference type="Proteomes" id="UP000049023"/>
    </source>
</evidence>
<evidence type="ECO:0000313" key="12">
    <source>
        <dbReference type="Proteomes" id="UP000038802"/>
    </source>
</evidence>
<evidence type="ECO:0000313" key="9">
    <source>
        <dbReference type="EMBL" id="COW37199.1"/>
    </source>
</evidence>
<dbReference type="EMBL" id="CQQC01000448">
    <property type="protein sequence ID" value="CNV04844.1"/>
    <property type="molecule type" value="Genomic_DNA"/>
</dbReference>
<evidence type="ECO:0000313" key="14">
    <source>
        <dbReference type="Proteomes" id="UP000044938"/>
    </source>
</evidence>
<dbReference type="Proteomes" id="UP000038802">
    <property type="component" value="Unassembled WGS sequence"/>
</dbReference>
<evidence type="ECO:0000313" key="18">
    <source>
        <dbReference type="Proteomes" id="UP000048289"/>
    </source>
</evidence>
<dbReference type="EMBL" id="CGCX01000688">
    <property type="protein sequence ID" value="CFR81745.1"/>
    <property type="molecule type" value="Genomic_DNA"/>
</dbReference>
<accession>A0A0U0T4D1</accession>
<dbReference type="EMBL" id="CSAJ01000576">
    <property type="protein sequence ID" value="COW90506.1"/>
    <property type="molecule type" value="Genomic_DNA"/>
</dbReference>
<dbReference type="Proteomes" id="UP000046680">
    <property type="component" value="Unassembled WGS sequence"/>
</dbReference>
<dbReference type="Proteomes" id="UP000048289">
    <property type="component" value="Unassembled WGS sequence"/>
</dbReference>
<dbReference type="EMBL" id="CSAD01000267">
    <property type="protein sequence ID" value="COV57740.1"/>
    <property type="molecule type" value="Genomic_DNA"/>
</dbReference>
<dbReference type="EMBL" id="CHKL01000260">
    <property type="protein sequence ID" value="COW37199.1"/>
    <property type="molecule type" value="Genomic_DNA"/>
</dbReference>
<dbReference type="EMBL" id="CNFU01001216">
    <property type="protein sequence ID" value="CKT18592.1"/>
    <property type="molecule type" value="Genomic_DNA"/>
</dbReference>
<dbReference type="Proteomes" id="UP000048948">
    <property type="component" value="Unassembled WGS sequence"/>
</dbReference>
<evidence type="ECO:0000313" key="8">
    <source>
        <dbReference type="EMBL" id="COV57740.1"/>
    </source>
</evidence>
<evidence type="ECO:0000313" key="15">
    <source>
        <dbReference type="Proteomes" id="UP000045842"/>
    </source>
</evidence>
<evidence type="ECO:0000313" key="2">
    <source>
        <dbReference type="EMBL" id="CFE69512.1"/>
    </source>
</evidence>
<gene>
    <name evidence="3" type="ORF">ERS007657_01973</name>
    <name evidence="7" type="ORF">ERS007661_01560</name>
    <name evidence="8" type="ORF">ERS007679_02100</name>
    <name evidence="1" type="ORF">ERS007681_03526</name>
    <name evidence="2" type="ORF">ERS007688_03547</name>
    <name evidence="11" type="ORF">ERS007703_04895</name>
    <name evidence="10" type="ORF">ERS007720_03517</name>
    <name evidence="9" type="ORF">ERS007741_02332</name>
    <name evidence="6" type="ORF">ERS027646_04460</name>
    <name evidence="4" type="ORF">ERS027659_01782</name>
    <name evidence="5" type="ORF">ERS027661_04037</name>
</gene>
<evidence type="ECO:0000313" key="3">
    <source>
        <dbReference type="EMBL" id="CFR81745.1"/>
    </source>
</evidence>
<evidence type="ECO:0000313" key="4">
    <source>
        <dbReference type="EMBL" id="CKR58536.1"/>
    </source>
</evidence>
<organism evidence="11 12">
    <name type="scientific">Mycobacterium tuberculosis</name>
    <dbReference type="NCBI Taxonomy" id="1773"/>
    <lineage>
        <taxon>Bacteria</taxon>
        <taxon>Bacillati</taxon>
        <taxon>Actinomycetota</taxon>
        <taxon>Actinomycetes</taxon>
        <taxon>Mycobacteriales</taxon>
        <taxon>Mycobacteriaceae</taxon>
        <taxon>Mycobacterium</taxon>
        <taxon>Mycobacterium tuberculosis complex</taxon>
    </lineage>
</organism>
<dbReference type="Proteomes" id="UP000045842">
    <property type="component" value="Unassembled WGS sequence"/>
</dbReference>
<dbReference type="EMBL" id="CNFT01000359">
    <property type="protein sequence ID" value="CKR58536.1"/>
    <property type="molecule type" value="Genomic_DNA"/>
</dbReference>
<evidence type="ECO:0000313" key="22">
    <source>
        <dbReference type="Proteomes" id="UP000050164"/>
    </source>
</evidence>
<evidence type="ECO:0000313" key="17">
    <source>
        <dbReference type="Proteomes" id="UP000046947"/>
    </source>
</evidence>
<evidence type="ECO:0000313" key="11">
    <source>
        <dbReference type="EMBL" id="COX19666.1"/>
    </source>
</evidence>
<dbReference type="AlphaFoldDB" id="A0A0U0T4D1"/>
<evidence type="ECO:0000313" key="20">
    <source>
        <dbReference type="Proteomes" id="UP000048948"/>
    </source>
</evidence>
<protein>
    <submittedName>
        <fullName evidence="11">Uncharacterized protein</fullName>
    </submittedName>
</protein>
<dbReference type="Proteomes" id="UP000050164">
    <property type="component" value="Unassembled WGS sequence"/>
</dbReference>
<evidence type="ECO:0000313" key="13">
    <source>
        <dbReference type="Proteomes" id="UP000039217"/>
    </source>
</evidence>
<dbReference type="Proteomes" id="UP000046947">
    <property type="component" value="Unassembled WGS sequence"/>
</dbReference>
<dbReference type="EMBL" id="CFOH01000790">
    <property type="protein sequence ID" value="CFE69512.1"/>
    <property type="molecule type" value="Genomic_DNA"/>
</dbReference>
<reference evidence="12 13" key="1">
    <citation type="submission" date="2015-03" db="EMBL/GenBank/DDBJ databases">
        <authorList>
            <consortium name="Pathogen Informatics"/>
        </authorList>
    </citation>
    <scope>NUCLEOTIDE SEQUENCE [LARGE SCALE GENOMIC DNA]</scope>
    <source>
        <strain evidence="6 20">Bir 172</strain>
        <strain evidence="4 22">Bir 185</strain>
        <strain evidence="5 21">Bir 187</strain>
        <strain evidence="3 16">C09601061</strain>
        <strain evidence="7 13">D00501624</strain>
        <strain evidence="8 15">G09801536</strain>
        <strain evidence="1 18">G09901357</strain>
        <strain evidence="2 17">H09601792</strain>
        <strain evidence="12">K00500041</strain>
        <strain evidence="10 14">M09401471</strain>
        <strain evidence="9 19">P00601463</strain>
    </source>
</reference>
<dbReference type="Proteomes" id="UP000049023">
    <property type="component" value="Unassembled WGS sequence"/>
</dbReference>
<dbReference type="EMBL" id="CSAE01001005">
    <property type="protein sequence ID" value="COX19666.1"/>
    <property type="molecule type" value="Genomic_DNA"/>
</dbReference>
<dbReference type="Proteomes" id="UP000044938">
    <property type="component" value="Unassembled WGS sequence"/>
</dbReference>
<dbReference type="Proteomes" id="UP000039217">
    <property type="component" value="Unassembled WGS sequence"/>
</dbReference>
<evidence type="ECO:0000313" key="5">
    <source>
        <dbReference type="EMBL" id="CKT18592.1"/>
    </source>
</evidence>
<dbReference type="Proteomes" id="UP000048600">
    <property type="component" value="Unassembled WGS sequence"/>
</dbReference>
<name>A0A0U0T4D1_MYCTX</name>
<evidence type="ECO:0000313" key="6">
    <source>
        <dbReference type="EMBL" id="CKU07929.1"/>
    </source>
</evidence>
<dbReference type="EMBL" id="CFOE01000624">
    <property type="protein sequence ID" value="CFE43950.1"/>
    <property type="molecule type" value="Genomic_DNA"/>
</dbReference>
<evidence type="ECO:0000313" key="16">
    <source>
        <dbReference type="Proteomes" id="UP000046680"/>
    </source>
</evidence>
<evidence type="ECO:0000313" key="10">
    <source>
        <dbReference type="EMBL" id="COW90506.1"/>
    </source>
</evidence>
<evidence type="ECO:0000313" key="7">
    <source>
        <dbReference type="EMBL" id="CNV04844.1"/>
    </source>
</evidence>
<evidence type="ECO:0000313" key="1">
    <source>
        <dbReference type="EMBL" id="CFE43950.1"/>
    </source>
</evidence>
<reference evidence="11" key="2">
    <citation type="submission" date="2015-03" db="EMBL/GenBank/DDBJ databases">
        <authorList>
            <person name="Murphy D."/>
        </authorList>
    </citation>
    <scope>NUCLEOTIDE SEQUENCE [LARGE SCALE GENOMIC DNA]</scope>
    <source>
        <strain evidence="11">K00500041</strain>
    </source>
</reference>